<evidence type="ECO:0000313" key="2">
    <source>
        <dbReference type="EMBL" id="KAK9150400.1"/>
    </source>
</evidence>
<protein>
    <submittedName>
        <fullName evidence="2">Uncharacterized protein</fullName>
    </submittedName>
</protein>
<reference evidence="2 3" key="1">
    <citation type="submission" date="2024-01" db="EMBL/GenBank/DDBJ databases">
        <title>Genome assemblies of Stephania.</title>
        <authorList>
            <person name="Yang L."/>
        </authorList>
    </citation>
    <scope>NUCLEOTIDE SEQUENCE [LARGE SCALE GENOMIC DNA]</scope>
    <source>
        <strain evidence="2">YNDBR</strain>
        <tissue evidence="2">Leaf</tissue>
    </source>
</reference>
<comment type="caution">
    <text evidence="2">The sequence shown here is derived from an EMBL/GenBank/DDBJ whole genome shotgun (WGS) entry which is preliminary data.</text>
</comment>
<proteinExistence type="predicted"/>
<sequence>MRSPCPVTQLPQHLDLRPVVVERKTPPRGRWQKPPFLSICGVRTPWRVPPPPKLDDGNVIAPSCRRQSWCASTEMMREDTERTTMKRKGQRVDRQEDRSDRLRNYEWHRLWIKRKVFVQSLENDRSRVIKIWKVTTNVWQSILVPEDRKGTGLNAFSKALEGRESSYIETKGRWAEPTWKRMNMIMLASFQVKGVGHTLVVIRFTKWERGFMG</sequence>
<dbReference type="EMBL" id="JBBNAF010000004">
    <property type="protein sequence ID" value="KAK9150400.1"/>
    <property type="molecule type" value="Genomic_DNA"/>
</dbReference>
<dbReference type="Proteomes" id="UP001420932">
    <property type="component" value="Unassembled WGS sequence"/>
</dbReference>
<feature type="region of interest" description="Disordered" evidence="1">
    <location>
        <begin position="79"/>
        <end position="98"/>
    </location>
</feature>
<keyword evidence="3" id="KW-1185">Reference proteome</keyword>
<name>A0AAP0PQ90_9MAGN</name>
<gene>
    <name evidence="2" type="ORF">Syun_008709</name>
</gene>
<evidence type="ECO:0000256" key="1">
    <source>
        <dbReference type="SAM" id="MobiDB-lite"/>
    </source>
</evidence>
<organism evidence="2 3">
    <name type="scientific">Stephania yunnanensis</name>
    <dbReference type="NCBI Taxonomy" id="152371"/>
    <lineage>
        <taxon>Eukaryota</taxon>
        <taxon>Viridiplantae</taxon>
        <taxon>Streptophyta</taxon>
        <taxon>Embryophyta</taxon>
        <taxon>Tracheophyta</taxon>
        <taxon>Spermatophyta</taxon>
        <taxon>Magnoliopsida</taxon>
        <taxon>Ranunculales</taxon>
        <taxon>Menispermaceae</taxon>
        <taxon>Menispermoideae</taxon>
        <taxon>Cissampelideae</taxon>
        <taxon>Stephania</taxon>
    </lineage>
</organism>
<evidence type="ECO:0000313" key="3">
    <source>
        <dbReference type="Proteomes" id="UP001420932"/>
    </source>
</evidence>
<accession>A0AAP0PQ90</accession>
<dbReference type="AlphaFoldDB" id="A0AAP0PQ90"/>